<evidence type="ECO:0000256" key="1">
    <source>
        <dbReference type="ARBA" id="ARBA00004651"/>
    </source>
</evidence>
<dbReference type="UniPathway" id="UPA00148"/>
<dbReference type="AlphaFoldDB" id="A0A7T5VFK0"/>
<dbReference type="PANTHER" id="PTHR34308">
    <property type="entry name" value="COBALAMIN BIOSYNTHESIS PROTEIN CBIB"/>
    <property type="match status" value="1"/>
</dbReference>
<keyword evidence="4 9" id="KW-1003">Cell membrane</keyword>
<comment type="pathway">
    <text evidence="2 9">Cofactor biosynthesis; adenosylcobalamin biosynthesis.</text>
</comment>
<organism evidence="10 11">
    <name type="scientific">Desulfobulbus oligotrophicus</name>
    <dbReference type="NCBI Taxonomy" id="1909699"/>
    <lineage>
        <taxon>Bacteria</taxon>
        <taxon>Pseudomonadati</taxon>
        <taxon>Thermodesulfobacteriota</taxon>
        <taxon>Desulfobulbia</taxon>
        <taxon>Desulfobulbales</taxon>
        <taxon>Desulfobulbaceae</taxon>
        <taxon>Desulfobulbus</taxon>
    </lineage>
</organism>
<evidence type="ECO:0000256" key="6">
    <source>
        <dbReference type="ARBA" id="ARBA00022692"/>
    </source>
</evidence>
<sequence length="321" mass="34369">MDLAGYLVWLTIPAAFCLDALIGDPRWLPHPIRWMGWAITKTEPLWRRWLAGEQLAGWAFAVSLILGCWGVAAAVVSLAWQVHAVVGFMVESVLLFFCLSARSLRQAAMEIHASLAIGEVGRARSQVAMIVGRDVDQYQADDIARATVETVAENAVDGVLSPLFFAAIGGAPLALAYKMVNTLDSMVGYKNERYLLFGRAAARIDDVANFLPARLSPLLIALAAGLTPGLTGLRALNVARQEGTHHASPNAGYPEAAFAGALGVRLNGPNYYHGVLVDKPYIGVGLAAVTPQHIAAACRLMTRTALIGVLVAWLAVSRSFL</sequence>
<evidence type="ECO:0000256" key="9">
    <source>
        <dbReference type="HAMAP-Rule" id="MF_00024"/>
    </source>
</evidence>
<keyword evidence="11" id="KW-1185">Reference proteome</keyword>
<dbReference type="EMBL" id="CP054140">
    <property type="protein sequence ID" value="QQG66926.1"/>
    <property type="molecule type" value="Genomic_DNA"/>
</dbReference>
<name>A0A7T5VFK0_9BACT</name>
<evidence type="ECO:0000313" key="11">
    <source>
        <dbReference type="Proteomes" id="UP000596092"/>
    </source>
</evidence>
<proteinExistence type="inferred from homology"/>
<keyword evidence="8 9" id="KW-0472">Membrane</keyword>
<keyword evidence="6 9" id="KW-0812">Transmembrane</keyword>
<evidence type="ECO:0000256" key="4">
    <source>
        <dbReference type="ARBA" id="ARBA00022475"/>
    </source>
</evidence>
<dbReference type="GO" id="GO:0005886">
    <property type="term" value="C:plasma membrane"/>
    <property type="evidence" value="ECO:0007669"/>
    <property type="project" value="UniProtKB-SubCell"/>
</dbReference>
<dbReference type="KEGG" id="dog:HP555_02780"/>
<dbReference type="InterPro" id="IPR004485">
    <property type="entry name" value="Cobalamin_biosynth_CobD/CbiB"/>
</dbReference>
<gene>
    <name evidence="9 10" type="primary">cobD</name>
    <name evidence="10" type="ORF">HP555_02780</name>
</gene>
<evidence type="ECO:0000256" key="7">
    <source>
        <dbReference type="ARBA" id="ARBA00022989"/>
    </source>
</evidence>
<dbReference type="PANTHER" id="PTHR34308:SF1">
    <property type="entry name" value="COBALAMIN BIOSYNTHESIS PROTEIN CBIB"/>
    <property type="match status" value="1"/>
</dbReference>
<evidence type="ECO:0000313" key="10">
    <source>
        <dbReference type="EMBL" id="QQG66926.1"/>
    </source>
</evidence>
<feature type="transmembrane region" description="Helical" evidence="9">
    <location>
        <begin position="6"/>
        <end position="23"/>
    </location>
</feature>
<dbReference type="GO" id="GO:0015420">
    <property type="term" value="F:ABC-type vitamin B12 transporter activity"/>
    <property type="evidence" value="ECO:0007669"/>
    <property type="project" value="UniProtKB-UniRule"/>
</dbReference>
<keyword evidence="7 9" id="KW-1133">Transmembrane helix</keyword>
<reference evidence="10 11" key="1">
    <citation type="submission" date="2020-05" db="EMBL/GenBank/DDBJ databases">
        <title>Complete genome of Desulfobulbus oligotrophicus.</title>
        <authorList>
            <person name="Podar M."/>
        </authorList>
    </citation>
    <scope>NUCLEOTIDE SEQUENCE [LARGE SCALE GENOMIC DNA]</scope>
    <source>
        <strain evidence="10 11">Prop6</strain>
    </source>
</reference>
<dbReference type="Pfam" id="PF03186">
    <property type="entry name" value="CobD_Cbib"/>
    <property type="match status" value="1"/>
</dbReference>
<comment type="caution">
    <text evidence="9">Lacks conserved residue(s) required for the propagation of feature annotation.</text>
</comment>
<evidence type="ECO:0000256" key="3">
    <source>
        <dbReference type="ARBA" id="ARBA00006263"/>
    </source>
</evidence>
<dbReference type="HAMAP" id="MF_00024">
    <property type="entry name" value="CobD_CbiB"/>
    <property type="match status" value="1"/>
</dbReference>
<keyword evidence="5 9" id="KW-0169">Cobalamin biosynthesis</keyword>
<feature type="transmembrane region" description="Helical" evidence="9">
    <location>
        <begin position="82"/>
        <end position="101"/>
    </location>
</feature>
<protein>
    <recommendedName>
        <fullName evidence="9">Cobalamin biosynthesis protein CobD</fullName>
    </recommendedName>
</protein>
<comment type="function">
    <text evidence="9">Converts cobyric acid to cobinamide by the addition of aminopropanol on the F carboxylic group.</text>
</comment>
<evidence type="ECO:0000256" key="5">
    <source>
        <dbReference type="ARBA" id="ARBA00022573"/>
    </source>
</evidence>
<accession>A0A7T5VFK0</accession>
<dbReference type="Proteomes" id="UP000596092">
    <property type="component" value="Chromosome"/>
</dbReference>
<evidence type="ECO:0000256" key="8">
    <source>
        <dbReference type="ARBA" id="ARBA00023136"/>
    </source>
</evidence>
<comment type="subcellular location">
    <subcellularLocation>
        <location evidence="1 9">Cell membrane</location>
        <topology evidence="1 9">Multi-pass membrane protein</topology>
    </subcellularLocation>
</comment>
<feature type="transmembrane region" description="Helical" evidence="9">
    <location>
        <begin position="55"/>
        <end position="76"/>
    </location>
</feature>
<comment type="similarity">
    <text evidence="3 9">Belongs to the CobD/CbiB family.</text>
</comment>
<evidence type="ECO:0000256" key="2">
    <source>
        <dbReference type="ARBA" id="ARBA00004953"/>
    </source>
</evidence>
<dbReference type="GO" id="GO:0048472">
    <property type="term" value="F:threonine-phosphate decarboxylase activity"/>
    <property type="evidence" value="ECO:0007669"/>
    <property type="project" value="InterPro"/>
</dbReference>
<dbReference type="NCBIfam" id="TIGR00380">
    <property type="entry name" value="cobal_cbiB"/>
    <property type="match status" value="1"/>
</dbReference>
<dbReference type="GO" id="GO:0009236">
    <property type="term" value="P:cobalamin biosynthetic process"/>
    <property type="evidence" value="ECO:0007669"/>
    <property type="project" value="UniProtKB-UniRule"/>
</dbReference>